<dbReference type="InterPro" id="IPR014247">
    <property type="entry name" value="Spore_lipoprot_YhcN/YlaJ"/>
</dbReference>
<dbReference type="InterPro" id="IPR019076">
    <property type="entry name" value="Spore_lipoprot_YhcN/YlaJ-like"/>
</dbReference>
<dbReference type="NCBIfam" id="TIGR02898">
    <property type="entry name" value="spore_YhcN_YlaJ"/>
    <property type="match status" value="1"/>
</dbReference>
<feature type="chain" id="PRO_5046713291" evidence="2">
    <location>
        <begin position="20"/>
        <end position="197"/>
    </location>
</feature>
<evidence type="ECO:0000313" key="4">
    <source>
        <dbReference type="Proteomes" id="UP001595880"/>
    </source>
</evidence>
<feature type="compositionally biased region" description="Polar residues" evidence="1">
    <location>
        <begin position="35"/>
        <end position="44"/>
    </location>
</feature>
<dbReference type="EMBL" id="JBHSDV010000001">
    <property type="protein sequence ID" value="MFC4387277.1"/>
    <property type="molecule type" value="Genomic_DNA"/>
</dbReference>
<comment type="caution">
    <text evidence="3">The sequence shown here is derived from an EMBL/GenBank/DDBJ whole genome shotgun (WGS) entry which is preliminary data.</text>
</comment>
<evidence type="ECO:0000256" key="2">
    <source>
        <dbReference type="SAM" id="SignalP"/>
    </source>
</evidence>
<keyword evidence="2" id="KW-0732">Signal</keyword>
<evidence type="ECO:0000256" key="1">
    <source>
        <dbReference type="SAM" id="MobiDB-lite"/>
    </source>
</evidence>
<feature type="compositionally biased region" description="Basic and acidic residues" evidence="1">
    <location>
        <begin position="24"/>
        <end position="33"/>
    </location>
</feature>
<evidence type="ECO:0000313" key="3">
    <source>
        <dbReference type="EMBL" id="MFC4387277.1"/>
    </source>
</evidence>
<accession>A0ABV8VS29</accession>
<feature type="region of interest" description="Disordered" evidence="1">
    <location>
        <begin position="24"/>
        <end position="48"/>
    </location>
</feature>
<organism evidence="3 4">
    <name type="scientific">Gracilibacillus marinus</name>
    <dbReference type="NCBI Taxonomy" id="630535"/>
    <lineage>
        <taxon>Bacteria</taxon>
        <taxon>Bacillati</taxon>
        <taxon>Bacillota</taxon>
        <taxon>Bacilli</taxon>
        <taxon>Bacillales</taxon>
        <taxon>Bacillaceae</taxon>
        <taxon>Gracilibacillus</taxon>
    </lineage>
</organism>
<name>A0ABV8VS29_9BACI</name>
<sequence length="197" mass="22065">MYKLIIFLLLLMLSVGCQQEEDHAQSAKEKDSKVVQISNSNQDPTIKPLNNEEKAQYLANLASSIPNVDNATALITNRGVIVGIDVDDQLDRSHVGSIKYSVLEAMQHDPHGADAIVVADPDIYERLKGMGDKIQQGHPIDAITDELANITGRLIPEFPLDENKEKNIDENKQILDDKEKKELEEITDEQSNHQKDR</sequence>
<keyword evidence="3" id="KW-0449">Lipoprotein</keyword>
<dbReference type="Pfam" id="PF09580">
    <property type="entry name" value="Spore_YhcN_YlaJ"/>
    <property type="match status" value="1"/>
</dbReference>
<feature type="region of interest" description="Disordered" evidence="1">
    <location>
        <begin position="161"/>
        <end position="197"/>
    </location>
</feature>
<dbReference type="RefSeq" id="WP_390196887.1">
    <property type="nucleotide sequence ID" value="NZ_JBHSDV010000001.1"/>
</dbReference>
<protein>
    <submittedName>
        <fullName evidence="3">YhcN/YlaJ family sporulation lipoprotein</fullName>
    </submittedName>
</protein>
<feature type="signal peptide" evidence="2">
    <location>
        <begin position="1"/>
        <end position="19"/>
    </location>
</feature>
<proteinExistence type="predicted"/>
<dbReference type="Proteomes" id="UP001595880">
    <property type="component" value="Unassembled WGS sequence"/>
</dbReference>
<gene>
    <name evidence="3" type="ORF">ACFOZ1_05575</name>
</gene>
<dbReference type="PROSITE" id="PS51257">
    <property type="entry name" value="PROKAR_LIPOPROTEIN"/>
    <property type="match status" value="1"/>
</dbReference>
<reference evidence="4" key="1">
    <citation type="journal article" date="2019" name="Int. J. Syst. Evol. Microbiol.">
        <title>The Global Catalogue of Microorganisms (GCM) 10K type strain sequencing project: providing services to taxonomists for standard genome sequencing and annotation.</title>
        <authorList>
            <consortium name="The Broad Institute Genomics Platform"/>
            <consortium name="The Broad Institute Genome Sequencing Center for Infectious Disease"/>
            <person name="Wu L."/>
            <person name="Ma J."/>
        </authorList>
    </citation>
    <scope>NUCLEOTIDE SEQUENCE [LARGE SCALE GENOMIC DNA]</scope>
    <source>
        <strain evidence="4">KACC 14058</strain>
    </source>
</reference>
<keyword evidence="4" id="KW-1185">Reference proteome</keyword>